<name>A0A9D9DF42_9FIRM</name>
<organism evidence="1 2">
    <name type="scientific">Candidatus Alloenteromonas pullistercoris</name>
    <dbReference type="NCBI Taxonomy" id="2840785"/>
    <lineage>
        <taxon>Bacteria</taxon>
        <taxon>Bacillati</taxon>
        <taxon>Bacillota</taxon>
        <taxon>Bacillota incertae sedis</taxon>
        <taxon>Candidatus Alloenteromonas</taxon>
    </lineage>
</organism>
<proteinExistence type="predicted"/>
<gene>
    <name evidence="1" type="ORF">IAC61_02275</name>
</gene>
<comment type="caution">
    <text evidence="1">The sequence shown here is derived from an EMBL/GenBank/DDBJ whole genome shotgun (WGS) entry which is preliminary data.</text>
</comment>
<accession>A0A9D9DF42</accession>
<dbReference type="Proteomes" id="UP000823634">
    <property type="component" value="Unassembled WGS sequence"/>
</dbReference>
<reference evidence="1" key="1">
    <citation type="submission" date="2020-10" db="EMBL/GenBank/DDBJ databases">
        <authorList>
            <person name="Gilroy R."/>
        </authorList>
    </citation>
    <scope>NUCLEOTIDE SEQUENCE</scope>
    <source>
        <strain evidence="1">17113</strain>
    </source>
</reference>
<sequence length="392" mass="45696">MGKLYKIGTPEQQEYLRDYNFNPKGLAFSEPGVIGSDAKEFVAFNIAKSFYQVYPEVFNLPYVEKVTGIPAAEAKKRIKRLYDEKKIMLVKNSAVSIMGFGLYYWVVKLKDGISKKHRQELTDWFQSNDQICTGYMMEEGGDFDYFNGNHMRNLDNLIYGVLDKFRFQEGVEYVHLCPVRRLIRESSVNQFDAREGFRHYFFDAEQVKKAVSLNRGIDEADFAIIEAINNAPSMAEMFDYAVLSKLSGLDGEEMKKDLCRVVDNDHGVIPMIYLNYRALGLRQRFYLVSLFENTQTWRSEQIADELSQDGRFVNFFDFSDAHHNFMLSTYEELVDSRLIRDKLLSYGEVKEVKEALSPRQFRRWTARLDSESGLYEECVFTDDVLLDRSEEK</sequence>
<protein>
    <submittedName>
        <fullName evidence="1">AsnC family transcriptional regulator</fullName>
    </submittedName>
</protein>
<reference evidence="1" key="2">
    <citation type="journal article" date="2021" name="PeerJ">
        <title>Extensive microbial diversity within the chicken gut microbiome revealed by metagenomics and culture.</title>
        <authorList>
            <person name="Gilroy R."/>
            <person name="Ravi A."/>
            <person name="Getino M."/>
            <person name="Pursley I."/>
            <person name="Horton D.L."/>
            <person name="Alikhan N.F."/>
            <person name="Baker D."/>
            <person name="Gharbi K."/>
            <person name="Hall N."/>
            <person name="Watson M."/>
            <person name="Adriaenssens E.M."/>
            <person name="Foster-Nyarko E."/>
            <person name="Jarju S."/>
            <person name="Secka A."/>
            <person name="Antonio M."/>
            <person name="Oren A."/>
            <person name="Chaudhuri R.R."/>
            <person name="La Ragione R."/>
            <person name="Hildebrand F."/>
            <person name="Pallen M.J."/>
        </authorList>
    </citation>
    <scope>NUCLEOTIDE SEQUENCE</scope>
    <source>
        <strain evidence="1">17113</strain>
    </source>
</reference>
<evidence type="ECO:0000313" key="2">
    <source>
        <dbReference type="Proteomes" id="UP000823634"/>
    </source>
</evidence>
<evidence type="ECO:0000313" key="1">
    <source>
        <dbReference type="EMBL" id="MBO8426131.1"/>
    </source>
</evidence>
<dbReference type="AlphaFoldDB" id="A0A9D9DF42"/>
<dbReference type="EMBL" id="JADINA010000016">
    <property type="protein sequence ID" value="MBO8426131.1"/>
    <property type="molecule type" value="Genomic_DNA"/>
</dbReference>